<feature type="domain" description="Programmed cell death protein 2 C-terminal" evidence="12">
    <location>
        <begin position="856"/>
        <end position="987"/>
    </location>
</feature>
<dbReference type="InterPro" id="IPR002423">
    <property type="entry name" value="Cpn60/GroEL/TCP-1"/>
</dbReference>
<feature type="region of interest" description="Disordered" evidence="11">
    <location>
        <begin position="653"/>
        <end position="677"/>
    </location>
</feature>
<comment type="caution">
    <text evidence="13">The sequence shown here is derived from an EMBL/GenBank/DDBJ whole genome shotgun (WGS) entry which is preliminary data.</text>
</comment>
<evidence type="ECO:0000256" key="11">
    <source>
        <dbReference type="SAM" id="MobiDB-lite"/>
    </source>
</evidence>
<dbReference type="PROSITE" id="PS00750">
    <property type="entry name" value="TCP1_1"/>
    <property type="match status" value="1"/>
</dbReference>
<dbReference type="Gene3D" id="1.10.560.10">
    <property type="entry name" value="GroEL-like equatorial domain"/>
    <property type="match status" value="1"/>
</dbReference>
<evidence type="ECO:0000256" key="2">
    <source>
        <dbReference type="ARBA" id="ARBA00008020"/>
    </source>
</evidence>
<dbReference type="InterPro" id="IPR053374">
    <property type="entry name" value="TCP-1_chaperonin"/>
</dbReference>
<dbReference type="PROSITE" id="PS00751">
    <property type="entry name" value="TCP1_2"/>
    <property type="match status" value="1"/>
</dbReference>
<evidence type="ECO:0000313" key="13">
    <source>
        <dbReference type="EMBL" id="KAK4215115.1"/>
    </source>
</evidence>
<evidence type="ECO:0000256" key="3">
    <source>
        <dbReference type="ARBA" id="ARBA00011531"/>
    </source>
</evidence>
<keyword evidence="4" id="KW-0963">Cytoplasm</keyword>
<reference evidence="13" key="1">
    <citation type="journal article" date="2023" name="Mol. Phylogenet. Evol.">
        <title>Genome-scale phylogeny and comparative genomics of the fungal order Sordariales.</title>
        <authorList>
            <person name="Hensen N."/>
            <person name="Bonometti L."/>
            <person name="Westerberg I."/>
            <person name="Brannstrom I.O."/>
            <person name="Guillou S."/>
            <person name="Cros-Aarteil S."/>
            <person name="Calhoun S."/>
            <person name="Haridas S."/>
            <person name="Kuo A."/>
            <person name="Mondo S."/>
            <person name="Pangilinan J."/>
            <person name="Riley R."/>
            <person name="LaButti K."/>
            <person name="Andreopoulos B."/>
            <person name="Lipzen A."/>
            <person name="Chen C."/>
            <person name="Yan M."/>
            <person name="Daum C."/>
            <person name="Ng V."/>
            <person name="Clum A."/>
            <person name="Steindorff A."/>
            <person name="Ohm R.A."/>
            <person name="Martin F."/>
            <person name="Silar P."/>
            <person name="Natvig D.O."/>
            <person name="Lalanne C."/>
            <person name="Gautier V."/>
            <person name="Ament-Velasquez S.L."/>
            <person name="Kruys A."/>
            <person name="Hutchinson M.I."/>
            <person name="Powell A.J."/>
            <person name="Barry K."/>
            <person name="Miller A.N."/>
            <person name="Grigoriev I.V."/>
            <person name="Debuchy R."/>
            <person name="Gladieux P."/>
            <person name="Hiltunen Thoren M."/>
            <person name="Johannesson H."/>
        </authorList>
    </citation>
    <scope>NUCLEOTIDE SEQUENCE</scope>
    <source>
        <strain evidence="13">PSN293</strain>
    </source>
</reference>
<dbReference type="Gene3D" id="3.30.260.10">
    <property type="entry name" value="TCP-1-like chaperonin intermediate domain"/>
    <property type="match status" value="1"/>
</dbReference>
<comment type="subcellular location">
    <subcellularLocation>
        <location evidence="1">Cytoplasm</location>
    </subcellularLocation>
</comment>
<keyword evidence="7 10" id="KW-0143">Chaperone</keyword>
<feature type="region of interest" description="Disordered" evidence="11">
    <location>
        <begin position="723"/>
        <end position="760"/>
    </location>
</feature>
<feature type="region of interest" description="Disordered" evidence="11">
    <location>
        <begin position="775"/>
        <end position="802"/>
    </location>
</feature>
<protein>
    <recommendedName>
        <fullName evidence="8">T-complex protein 1 subunit zeta</fullName>
    </recommendedName>
    <alternativeName>
        <fullName evidence="9">CCT-zeta</fullName>
    </alternativeName>
</protein>
<evidence type="ECO:0000259" key="12">
    <source>
        <dbReference type="Pfam" id="PF04194"/>
    </source>
</evidence>
<dbReference type="CDD" id="cd03342">
    <property type="entry name" value="TCP1_zeta"/>
    <property type="match status" value="1"/>
</dbReference>
<feature type="compositionally biased region" description="Basic and acidic residues" evidence="11">
    <location>
        <begin position="749"/>
        <end position="760"/>
    </location>
</feature>
<evidence type="ECO:0000313" key="14">
    <source>
        <dbReference type="Proteomes" id="UP001301769"/>
    </source>
</evidence>
<dbReference type="GO" id="GO:0140662">
    <property type="term" value="F:ATP-dependent protein folding chaperone"/>
    <property type="evidence" value="ECO:0007669"/>
    <property type="project" value="InterPro"/>
</dbReference>
<evidence type="ECO:0000256" key="8">
    <source>
        <dbReference type="ARBA" id="ARBA00039582"/>
    </source>
</evidence>
<keyword evidence="6 10" id="KW-0067">ATP-binding</keyword>
<evidence type="ECO:0000256" key="6">
    <source>
        <dbReference type="ARBA" id="ARBA00022840"/>
    </source>
</evidence>
<organism evidence="13 14">
    <name type="scientific">Rhypophila decipiens</name>
    <dbReference type="NCBI Taxonomy" id="261697"/>
    <lineage>
        <taxon>Eukaryota</taxon>
        <taxon>Fungi</taxon>
        <taxon>Dikarya</taxon>
        <taxon>Ascomycota</taxon>
        <taxon>Pezizomycotina</taxon>
        <taxon>Sordariomycetes</taxon>
        <taxon>Sordariomycetidae</taxon>
        <taxon>Sordariales</taxon>
        <taxon>Naviculisporaceae</taxon>
        <taxon>Rhypophila</taxon>
    </lineage>
</organism>
<dbReference type="NCBIfam" id="NF041083">
    <property type="entry name" value="thermosome_beta"/>
    <property type="match status" value="1"/>
</dbReference>
<dbReference type="GO" id="GO:0051082">
    <property type="term" value="F:unfolded protein binding"/>
    <property type="evidence" value="ECO:0007669"/>
    <property type="project" value="InterPro"/>
</dbReference>
<dbReference type="InterPro" id="IPR007320">
    <property type="entry name" value="PDCD2_C"/>
</dbReference>
<comment type="subunit">
    <text evidence="3">Heterooligomeric complex of about 850 to 900 kDa that forms two stacked rings, 12 to 16 nm in diameter.</text>
</comment>
<evidence type="ECO:0000256" key="9">
    <source>
        <dbReference type="ARBA" id="ARBA00044261"/>
    </source>
</evidence>
<evidence type="ECO:0000256" key="10">
    <source>
        <dbReference type="RuleBase" id="RU004187"/>
    </source>
</evidence>
<feature type="compositionally biased region" description="Low complexity" evidence="11">
    <location>
        <begin position="723"/>
        <end position="748"/>
    </location>
</feature>
<dbReference type="InterPro" id="IPR027410">
    <property type="entry name" value="TCP-1-like_intermed_sf"/>
</dbReference>
<dbReference type="Pfam" id="PF04194">
    <property type="entry name" value="PDCD2_C"/>
    <property type="match status" value="1"/>
</dbReference>
<dbReference type="InterPro" id="IPR012722">
    <property type="entry name" value="Chap_CCT_zeta"/>
</dbReference>
<dbReference type="NCBIfam" id="TIGR02347">
    <property type="entry name" value="chap_CCT_zeta"/>
    <property type="match status" value="1"/>
</dbReference>
<dbReference type="PANTHER" id="PTHR11353">
    <property type="entry name" value="CHAPERONIN"/>
    <property type="match status" value="1"/>
</dbReference>
<dbReference type="InterPro" id="IPR002194">
    <property type="entry name" value="Chaperonin_TCP-1_CS"/>
</dbReference>
<dbReference type="Proteomes" id="UP001301769">
    <property type="component" value="Unassembled WGS sequence"/>
</dbReference>
<reference evidence="13" key="2">
    <citation type="submission" date="2023-05" db="EMBL/GenBank/DDBJ databases">
        <authorList>
            <consortium name="Lawrence Berkeley National Laboratory"/>
            <person name="Steindorff A."/>
            <person name="Hensen N."/>
            <person name="Bonometti L."/>
            <person name="Westerberg I."/>
            <person name="Brannstrom I.O."/>
            <person name="Guillou S."/>
            <person name="Cros-Aarteil S."/>
            <person name="Calhoun S."/>
            <person name="Haridas S."/>
            <person name="Kuo A."/>
            <person name="Mondo S."/>
            <person name="Pangilinan J."/>
            <person name="Riley R."/>
            <person name="Labutti K."/>
            <person name="Andreopoulos B."/>
            <person name="Lipzen A."/>
            <person name="Chen C."/>
            <person name="Yanf M."/>
            <person name="Daum C."/>
            <person name="Ng V."/>
            <person name="Clum A."/>
            <person name="Ohm R."/>
            <person name="Martin F."/>
            <person name="Silar P."/>
            <person name="Natvig D."/>
            <person name="Lalanne C."/>
            <person name="Gautier V."/>
            <person name="Ament-Velasquez S.L."/>
            <person name="Kruys A."/>
            <person name="Hutchinson M.I."/>
            <person name="Powell A.J."/>
            <person name="Barry K."/>
            <person name="Miller A.N."/>
            <person name="Grigoriev I.V."/>
            <person name="Debuchy R."/>
            <person name="Gladieux P."/>
            <person name="Thoren M.H."/>
            <person name="Johannesson H."/>
        </authorList>
    </citation>
    <scope>NUCLEOTIDE SEQUENCE</scope>
    <source>
        <strain evidence="13">PSN293</strain>
    </source>
</reference>
<dbReference type="EMBL" id="MU858083">
    <property type="protein sequence ID" value="KAK4215115.1"/>
    <property type="molecule type" value="Genomic_DNA"/>
</dbReference>
<proteinExistence type="inferred from homology"/>
<gene>
    <name evidence="13" type="ORF">QBC37DRAFT_472201</name>
</gene>
<dbReference type="InterPro" id="IPR017998">
    <property type="entry name" value="Chaperone_TCP-1"/>
</dbReference>
<dbReference type="PRINTS" id="PR00304">
    <property type="entry name" value="TCOMPLEXTCP1"/>
</dbReference>
<sequence length="994" mass="107427">MSAAQLLNPKAESRRRGEALKVNISAGEGLQDVLKSNLGPLGTIKMLVDGSGQIKLTKDGNVLLREMQIQNPTAVMIARAATAQDDICGDGTTSVVLLVGELLKQADRHISEGLHPRVITDGFEIAKNEALKFLDQFKIPKEVDRELLLSVARTSLATKLSASLAKSLTADIVDAVLAIYQAPAKPDLHMIEIMKMQHRTASDTQLIRGLALDHGARHPDMPKRVENAYILTLNVSLEYEKSEINSSFFYSSAEQRDKLVESERKFVDAKLKKIVELKKEVCGNDGKKNFVIINQKGIDPLSLDVLAKNGILALRRAKRRNMERLQLICGGTAQNSVDDLSPDVLGWAGLVYEQQLGEEKYTFIEDVKDPKSVTLLIKGPNQHTITQVSDAVRDGLRSVYNMIVDKSVVPGAGSFQVACARHLKSDAFTKTVKGKAKWGVEAFADALLIIPKTLAANAGLDIQDALAALRDEFDEGNTVGLDLSTGEPMDPVLEGVFDSYRVLRNAVASSAGIASNLLLCDELLKARQMGRAGDEAKIEDKKMVNYGSDSSGGEDNDYTETNVLLGYASSDANGEEISRLGGRPDWLDPSHPPSAALARCKVCKDLMVLLLQLNAELPERFPGHERRLYVFSCRRKSCRREEGSIRAIRGVRVSDTPTTTTTAEKKEKDTPAPVAPSAASLGLGEALFGVKTAASTAGSAIKAVNPFATGGAAAAVNPFASKSSSASAANPFAPKTSEPAQAPAPAQQEETKQKEQEAETKKLPETFAQKLSLNNDQALSAGPAPPPEPWPRANSENDTRPYPVKWLSDAEYETLDPTPALPAQATQIMDLDTDAPGGSGSGGGKEDKEVFESTMDSIFQKFADRVGQNPEQCIRYEFNGVPLLYSKNDTVGKLLHTGGEGNEKVKTTGAKGIPRCTNCGAGRVFEVQMTPHAITELEDGDGEENDMVLDGMDWGTVILGVCEKDCLERGSKKGEAGYVEEWVGVQWEELSVKR</sequence>
<keyword evidence="14" id="KW-1185">Reference proteome</keyword>
<accession>A0AAN6YAR2</accession>
<dbReference type="GO" id="GO:0005832">
    <property type="term" value="C:chaperonin-containing T-complex"/>
    <property type="evidence" value="ECO:0007669"/>
    <property type="project" value="UniProtKB-ARBA"/>
</dbReference>
<evidence type="ECO:0000256" key="7">
    <source>
        <dbReference type="ARBA" id="ARBA00023186"/>
    </source>
</evidence>
<dbReference type="GO" id="GO:0016887">
    <property type="term" value="F:ATP hydrolysis activity"/>
    <property type="evidence" value="ECO:0007669"/>
    <property type="project" value="InterPro"/>
</dbReference>
<dbReference type="Gene3D" id="3.50.7.10">
    <property type="entry name" value="GroEL"/>
    <property type="match status" value="1"/>
</dbReference>
<dbReference type="FunFam" id="1.10.560.10:FF:000058">
    <property type="entry name" value="T-complex protein 1 subunit zeta"/>
    <property type="match status" value="1"/>
</dbReference>
<dbReference type="SUPFAM" id="SSF52029">
    <property type="entry name" value="GroEL apical domain-like"/>
    <property type="match status" value="1"/>
</dbReference>
<dbReference type="InterPro" id="IPR027409">
    <property type="entry name" value="GroEL-like_apical_dom_sf"/>
</dbReference>
<dbReference type="AlphaFoldDB" id="A0AAN6YAR2"/>
<dbReference type="GO" id="GO:0005524">
    <property type="term" value="F:ATP binding"/>
    <property type="evidence" value="ECO:0007669"/>
    <property type="project" value="UniProtKB-KW"/>
</dbReference>
<evidence type="ECO:0000256" key="1">
    <source>
        <dbReference type="ARBA" id="ARBA00004496"/>
    </source>
</evidence>
<evidence type="ECO:0000256" key="5">
    <source>
        <dbReference type="ARBA" id="ARBA00022741"/>
    </source>
</evidence>
<dbReference type="SUPFAM" id="SSF48592">
    <property type="entry name" value="GroEL equatorial domain-like"/>
    <property type="match status" value="1"/>
</dbReference>
<evidence type="ECO:0000256" key="4">
    <source>
        <dbReference type="ARBA" id="ARBA00022490"/>
    </source>
</evidence>
<dbReference type="FunFam" id="3.50.7.10:FF:000004">
    <property type="entry name" value="T-complex protein 1 subunit zeta"/>
    <property type="match status" value="1"/>
</dbReference>
<dbReference type="InterPro" id="IPR027413">
    <property type="entry name" value="GROEL-like_equatorial_sf"/>
</dbReference>
<keyword evidence="5 10" id="KW-0547">Nucleotide-binding</keyword>
<name>A0AAN6YAR2_9PEZI</name>
<dbReference type="Pfam" id="PF00118">
    <property type="entry name" value="Cpn60_TCP1"/>
    <property type="match status" value="1"/>
</dbReference>
<comment type="similarity">
    <text evidence="2 10">Belongs to the TCP-1 chaperonin family.</text>
</comment>
<dbReference type="SUPFAM" id="SSF54849">
    <property type="entry name" value="GroEL-intermediate domain like"/>
    <property type="match status" value="1"/>
</dbReference>